<dbReference type="InterPro" id="IPR042816">
    <property type="entry name" value="Nsrp1"/>
</dbReference>
<comment type="similarity">
    <text evidence="1">Belongs to the NSRP1 family.</text>
</comment>
<feature type="compositionally biased region" description="Basic and acidic residues" evidence="5">
    <location>
        <begin position="348"/>
        <end position="383"/>
    </location>
</feature>
<evidence type="ECO:0000256" key="1">
    <source>
        <dbReference type="ARBA" id="ARBA00010126"/>
    </source>
</evidence>
<feature type="compositionally biased region" description="Basic and acidic residues" evidence="5">
    <location>
        <begin position="265"/>
        <end position="274"/>
    </location>
</feature>
<feature type="compositionally biased region" description="Polar residues" evidence="5">
    <location>
        <begin position="199"/>
        <end position="231"/>
    </location>
</feature>
<evidence type="ECO:0000256" key="5">
    <source>
        <dbReference type="SAM" id="MobiDB-lite"/>
    </source>
</evidence>
<feature type="region of interest" description="Disordered" evidence="5">
    <location>
        <begin position="191"/>
        <end position="454"/>
    </location>
</feature>
<evidence type="ECO:0000256" key="2">
    <source>
        <dbReference type="ARBA" id="ARBA00020556"/>
    </source>
</evidence>
<feature type="compositionally biased region" description="Basic and acidic residues" evidence="5">
    <location>
        <begin position="390"/>
        <end position="408"/>
    </location>
</feature>
<feature type="compositionally biased region" description="Basic residues" evidence="5">
    <location>
        <begin position="275"/>
        <end position="285"/>
    </location>
</feature>
<evidence type="ECO:0000256" key="3">
    <source>
        <dbReference type="ARBA" id="ARBA00023054"/>
    </source>
</evidence>
<feature type="domain" description="Nuclear speckle splicing regulatory protein 1 N-terminal" evidence="6">
    <location>
        <begin position="57"/>
        <end position="175"/>
    </location>
</feature>
<keyword evidence="3" id="KW-0175">Coiled coil</keyword>
<proteinExistence type="inferred from homology"/>
<dbReference type="PANTHER" id="PTHR31938">
    <property type="entry name" value="NUCLEAR SPECKLE SPLICING REGULATORY PROTEIN 1"/>
    <property type="match status" value="1"/>
</dbReference>
<sequence>MAVPTKQYGLILPQKKGASKAVLSKPSIFGDDADEETSVGESLQKEAIKKKMMKQTRLEMQKALDQDSTVYDYDAVYDDIQKERLESNKKTLGSADRRPKYIHQLMKAVDDRKKEQERREERKIQKEREAEGEQFADKEAYVTSAYKKKLEEQKEEQEMERRQAEIEAALDVRKQKDLSGFHRHLLNQIVGEEAIPDRSANNQTSNALIKTERTSSVPSATSHEHNPSSGSENEEGHEAKTGFIKPGGASHSNRQYRQRSPSSGSEEREAERDRDRKKKRHKDKERHREKDRDKDRDRHRGRERDERYGDRRSDKDRRKDRDRGRDDDRSRGEAEREDRQRKRKRSPKERERENNGERENRSNSSVDKQKDKPEEKEQKKEPEIQNDLMPEEKDADKQEGPKDDSEQEKQEEEEKANKFAKRSTEHTVSSARERYLARQMARSSSKNYIEKEED</sequence>
<dbReference type="EMBL" id="HADW01007952">
    <property type="protein sequence ID" value="SBP09352.1"/>
    <property type="molecule type" value="Transcribed_RNA"/>
</dbReference>
<dbReference type="EMBL" id="HADX01012093">
    <property type="protein sequence ID" value="SBP34325.1"/>
    <property type="molecule type" value="Transcribed_RNA"/>
</dbReference>
<evidence type="ECO:0000259" key="6">
    <source>
        <dbReference type="Pfam" id="PF09745"/>
    </source>
</evidence>
<feature type="compositionally biased region" description="Polar residues" evidence="5">
    <location>
        <begin position="250"/>
        <end position="264"/>
    </location>
</feature>
<dbReference type="PANTHER" id="PTHR31938:SF4">
    <property type="entry name" value="NUCLEAR SPECKLE SPLICING REGULATORY PROTEIN 1"/>
    <property type="match status" value="1"/>
</dbReference>
<feature type="compositionally biased region" description="Basic and acidic residues" evidence="5">
    <location>
        <begin position="286"/>
        <end position="340"/>
    </location>
</feature>
<organism evidence="7">
    <name type="scientific">Iconisemion striatum</name>
    <dbReference type="NCBI Taxonomy" id="60296"/>
    <lineage>
        <taxon>Eukaryota</taxon>
        <taxon>Metazoa</taxon>
        <taxon>Chordata</taxon>
        <taxon>Craniata</taxon>
        <taxon>Vertebrata</taxon>
        <taxon>Euteleostomi</taxon>
        <taxon>Actinopterygii</taxon>
        <taxon>Neopterygii</taxon>
        <taxon>Teleostei</taxon>
        <taxon>Neoteleostei</taxon>
        <taxon>Acanthomorphata</taxon>
        <taxon>Ovalentaria</taxon>
        <taxon>Atherinomorphae</taxon>
        <taxon>Cyprinodontiformes</taxon>
        <taxon>Nothobranchiidae</taxon>
        <taxon>Iconisemion</taxon>
    </lineage>
</organism>
<dbReference type="Pfam" id="PF09745">
    <property type="entry name" value="NSRP1_N"/>
    <property type="match status" value="1"/>
</dbReference>
<reference evidence="7" key="1">
    <citation type="submission" date="2016-05" db="EMBL/GenBank/DDBJ databases">
        <authorList>
            <person name="Lavstsen T."/>
            <person name="Jespersen J.S."/>
        </authorList>
    </citation>
    <scope>NUCLEOTIDE SEQUENCE</scope>
    <source>
        <tissue evidence="7">Brain</tissue>
    </source>
</reference>
<evidence type="ECO:0000256" key="4">
    <source>
        <dbReference type="ARBA" id="ARBA00030718"/>
    </source>
</evidence>
<gene>
    <name evidence="7" type="primary">NSRP1</name>
</gene>
<dbReference type="InterPro" id="IPR018612">
    <property type="entry name" value="NSRP1_N"/>
</dbReference>
<dbReference type="GO" id="GO:0000381">
    <property type="term" value="P:regulation of alternative mRNA splicing, via spliceosome"/>
    <property type="evidence" value="ECO:0007669"/>
    <property type="project" value="InterPro"/>
</dbReference>
<feature type="region of interest" description="Disordered" evidence="5">
    <location>
        <begin position="109"/>
        <end position="137"/>
    </location>
</feature>
<dbReference type="AlphaFoldDB" id="A0A1A7YWJ8"/>
<reference evidence="7" key="2">
    <citation type="submission" date="2016-06" db="EMBL/GenBank/DDBJ databases">
        <title>The genome of a short-lived fish provides insights into sex chromosome evolution and the genetic control of aging.</title>
        <authorList>
            <person name="Reichwald K."/>
            <person name="Felder M."/>
            <person name="Petzold A."/>
            <person name="Koch P."/>
            <person name="Groth M."/>
            <person name="Platzer M."/>
        </authorList>
    </citation>
    <scope>NUCLEOTIDE SEQUENCE</scope>
    <source>
        <tissue evidence="7">Brain</tissue>
    </source>
</reference>
<name>A0A1A7YWJ8_9TELE</name>
<evidence type="ECO:0000313" key="7">
    <source>
        <dbReference type="EMBL" id="SBP34325.1"/>
    </source>
</evidence>
<protein>
    <recommendedName>
        <fullName evidence="2">Nuclear speckle splicing regulatory protein 1</fullName>
    </recommendedName>
    <alternativeName>
        <fullName evidence="4">Coiled-coil domain-containing protein 55</fullName>
    </alternativeName>
</protein>
<accession>A0A1A7YWJ8</accession>